<feature type="compositionally biased region" description="Low complexity" evidence="1">
    <location>
        <begin position="285"/>
        <end position="304"/>
    </location>
</feature>
<comment type="caution">
    <text evidence="3">The sequence shown here is derived from an EMBL/GenBank/DDBJ whole genome shotgun (WGS) entry which is preliminary data.</text>
</comment>
<dbReference type="PROSITE" id="PS50048">
    <property type="entry name" value="ZN2_CY6_FUNGAL_2"/>
    <property type="match status" value="1"/>
</dbReference>
<dbReference type="Pfam" id="PF00172">
    <property type="entry name" value="Zn_clus"/>
    <property type="match status" value="1"/>
</dbReference>
<dbReference type="Gene3D" id="4.10.240.10">
    <property type="entry name" value="Zn(2)-C6 fungal-type DNA-binding domain"/>
    <property type="match status" value="1"/>
</dbReference>
<dbReference type="OrthoDB" id="39175at2759"/>
<dbReference type="CDD" id="cd00067">
    <property type="entry name" value="GAL4"/>
    <property type="match status" value="1"/>
</dbReference>
<evidence type="ECO:0000313" key="3">
    <source>
        <dbReference type="EMBL" id="OXG13664.1"/>
    </source>
</evidence>
<dbReference type="GO" id="GO:0008270">
    <property type="term" value="F:zinc ion binding"/>
    <property type="evidence" value="ECO:0007669"/>
    <property type="project" value="InterPro"/>
</dbReference>
<dbReference type="AlphaFoldDB" id="A0A854QD16"/>
<dbReference type="PANTHER" id="PTHR47783">
    <property type="entry name" value="ZN(II)2CYS6 TRANSCRIPTION FACTOR (EUROFUNG)-RELATED"/>
    <property type="match status" value="1"/>
</dbReference>
<protein>
    <recommendedName>
        <fullName evidence="2">Zn(2)-C6 fungal-type domain-containing protein</fullName>
    </recommendedName>
</protein>
<sequence>MSVSTLLPVSKGNVCARTFEETSSQGQYKSRQSSTSSSEGNRRQRISMACLYCRHRKIRCCGGSPCGNCQRSKRQCDYAPVPEEVNRITREKKAFAKASKIADELLSPATTLSPYYVSRPTYNGSVYGPPVRPAPYARKRSSSMPDEAMPWGAPSAYDPPQWIYSQPNYYFAPPHYPSLASTFPPYPLNTEQPLIQAPLSGQLGVQFDPHQVQPLQSQVLDTPSPASSSMSSFAALTRTSSSDDEHVSGMWLTPGLSTPLYLRPVSSGSLSPSVIRTGSRPGTLSTVHQSSTPPTPTSMTVSSPHVTSTAFYPYAPTQSLTSTTQSVQANKNGQSPMINGSASIMAKEPLLGLGLVESRDMCLGHDIGEDNYSPPLYHQE</sequence>
<dbReference type="EMBL" id="AMKT01000078">
    <property type="protein sequence ID" value="OXG13664.1"/>
    <property type="molecule type" value="Genomic_DNA"/>
</dbReference>
<feature type="domain" description="Zn(2)-C6 fungal-type" evidence="2">
    <location>
        <begin position="49"/>
        <end position="78"/>
    </location>
</feature>
<feature type="region of interest" description="Disordered" evidence="1">
    <location>
        <begin position="272"/>
        <end position="304"/>
    </location>
</feature>
<dbReference type="SUPFAM" id="SSF57701">
    <property type="entry name" value="Zn2/Cys6 DNA-binding domain"/>
    <property type="match status" value="1"/>
</dbReference>
<evidence type="ECO:0000256" key="1">
    <source>
        <dbReference type="SAM" id="MobiDB-lite"/>
    </source>
</evidence>
<dbReference type="PROSITE" id="PS00463">
    <property type="entry name" value="ZN2_CY6_FUNGAL_1"/>
    <property type="match status" value="1"/>
</dbReference>
<dbReference type="SMART" id="SM00066">
    <property type="entry name" value="GAL4"/>
    <property type="match status" value="1"/>
</dbReference>
<evidence type="ECO:0000259" key="2">
    <source>
        <dbReference type="PROSITE" id="PS50048"/>
    </source>
</evidence>
<dbReference type="GO" id="GO:0000981">
    <property type="term" value="F:DNA-binding transcription factor activity, RNA polymerase II-specific"/>
    <property type="evidence" value="ECO:0007669"/>
    <property type="project" value="InterPro"/>
</dbReference>
<organism evidence="3 4">
    <name type="scientific">Cryptococcus neoformans Tu259-1</name>
    <dbReference type="NCBI Taxonomy" id="1230072"/>
    <lineage>
        <taxon>Eukaryota</taxon>
        <taxon>Fungi</taxon>
        <taxon>Dikarya</taxon>
        <taxon>Basidiomycota</taxon>
        <taxon>Agaricomycotina</taxon>
        <taxon>Tremellomycetes</taxon>
        <taxon>Tremellales</taxon>
        <taxon>Cryptococcaceae</taxon>
        <taxon>Cryptococcus</taxon>
        <taxon>Cryptococcus neoformans species complex</taxon>
    </lineage>
</organism>
<accession>A0A854QD16</accession>
<feature type="compositionally biased region" description="Polar residues" evidence="1">
    <location>
        <begin position="272"/>
        <end position="284"/>
    </location>
</feature>
<name>A0A854QD16_CRYNE</name>
<dbReference type="PANTHER" id="PTHR47783:SF1">
    <property type="entry name" value="ZN(II)2CYS6 TRANSCRIPTION FACTOR (EUROFUNG)"/>
    <property type="match status" value="1"/>
</dbReference>
<evidence type="ECO:0000313" key="4">
    <source>
        <dbReference type="Proteomes" id="UP000199727"/>
    </source>
</evidence>
<dbReference type="InterPro" id="IPR001138">
    <property type="entry name" value="Zn2Cys6_DnaBD"/>
</dbReference>
<gene>
    <name evidence="3" type="ORF">C361_05803</name>
</gene>
<dbReference type="Proteomes" id="UP000199727">
    <property type="component" value="Unassembled WGS sequence"/>
</dbReference>
<reference evidence="3 4" key="1">
    <citation type="submission" date="2017-06" db="EMBL/GenBank/DDBJ databases">
        <title>Global population genomics of the pathogenic fungus Cryptococcus neoformans var. grubii.</title>
        <authorList>
            <person name="Cuomo C."/>
            <person name="Litvintseva A."/>
            <person name="Chen Y."/>
            <person name="Young S."/>
            <person name="Zeng Q."/>
            <person name="Chapman S."/>
            <person name="Gujja S."/>
            <person name="Saif S."/>
            <person name="Birren B."/>
        </authorList>
    </citation>
    <scope>NUCLEOTIDE SEQUENCE [LARGE SCALE GENOMIC DNA]</scope>
    <source>
        <strain evidence="3 4">Tu259-1</strain>
    </source>
</reference>
<dbReference type="InterPro" id="IPR036864">
    <property type="entry name" value="Zn2-C6_fun-type_DNA-bd_sf"/>
</dbReference>
<proteinExistence type="predicted"/>